<sequence>MLGVPLGVGFVFLTTGISFAVTDTKVLMVAKRGDGSEVNSLWHTEGGVNETSADMVDWPVRDLVSYGMFRSSVVDMWPYGNPEEVSVEAVNTYGDILWWVTFSTLGTEKDLLSWMQPSRMLSSSSHDMIATSDRQIYHGIPDTKMLFALESDRNISWFYVDQSDQVRPKFFLTRNNTSTQDMFPPSSGTSWWDDYLSEYLPEQQLIQVDLSSYSDTGNSYIFLTRQVVKVTKGFSMSSLLYNIYFGMWPCSTDWGAPYLDETGQTMNFTTKLFTYDIETTTVQCLTIDILEPIPASSMVSFTGKTVVDSFVEAQALVVIGYWPNGTFPTEIPSSTSSNTETTFEITTELPSSTSSNMETTVEMTTELPSSTSSNMETTVEITTEFPSSSTSSNVGTTVAITTGFASSVPSNIETTYDVTTEAHATTEGHVGTTVNIQTTTTAITTQISPMTTMAFISTSATEIETTSGTNHINSVANSVTGQCFCSCLVTKANITVISEHELQAKILQLRKELTVNYTTLSSYYRKLNSMPDSRMSAQGIGYVGVGIITSFLFFVVFLDLQFLVNTAKTVKYNLESKGKGSP</sequence>
<organism evidence="2 3">
    <name type="scientific">Mizuhopecten yessoensis</name>
    <name type="common">Japanese scallop</name>
    <name type="synonym">Patinopecten yessoensis</name>
    <dbReference type="NCBI Taxonomy" id="6573"/>
    <lineage>
        <taxon>Eukaryota</taxon>
        <taxon>Metazoa</taxon>
        <taxon>Spiralia</taxon>
        <taxon>Lophotrochozoa</taxon>
        <taxon>Mollusca</taxon>
        <taxon>Bivalvia</taxon>
        <taxon>Autobranchia</taxon>
        <taxon>Pteriomorphia</taxon>
        <taxon>Pectinida</taxon>
        <taxon>Pectinoidea</taxon>
        <taxon>Pectinidae</taxon>
        <taxon>Mizuhopecten</taxon>
    </lineage>
</organism>
<dbReference type="EMBL" id="NEDP02004093">
    <property type="protein sequence ID" value="OWF46765.1"/>
    <property type="molecule type" value="Genomic_DNA"/>
</dbReference>
<keyword evidence="1" id="KW-0472">Membrane</keyword>
<proteinExistence type="predicted"/>
<evidence type="ECO:0000313" key="3">
    <source>
        <dbReference type="Proteomes" id="UP000242188"/>
    </source>
</evidence>
<comment type="caution">
    <text evidence="2">The sequence shown here is derived from an EMBL/GenBank/DDBJ whole genome shotgun (WGS) entry which is preliminary data.</text>
</comment>
<keyword evidence="1" id="KW-1133">Transmembrane helix</keyword>
<name>A0A210QDG2_MIZYE</name>
<evidence type="ECO:0000256" key="1">
    <source>
        <dbReference type="SAM" id="Phobius"/>
    </source>
</evidence>
<dbReference type="Proteomes" id="UP000242188">
    <property type="component" value="Unassembled WGS sequence"/>
</dbReference>
<evidence type="ECO:0000313" key="2">
    <source>
        <dbReference type="EMBL" id="OWF46765.1"/>
    </source>
</evidence>
<keyword evidence="1" id="KW-0812">Transmembrane</keyword>
<gene>
    <name evidence="2" type="ORF">KP79_PYT18877</name>
</gene>
<protein>
    <submittedName>
        <fullName evidence="2">Uncharacterized protein</fullName>
    </submittedName>
</protein>
<keyword evidence="3" id="KW-1185">Reference proteome</keyword>
<dbReference type="AlphaFoldDB" id="A0A210QDG2"/>
<accession>A0A210QDG2</accession>
<feature type="transmembrane region" description="Helical" evidence="1">
    <location>
        <begin position="539"/>
        <end position="558"/>
    </location>
</feature>
<reference evidence="2 3" key="1">
    <citation type="journal article" date="2017" name="Nat. Ecol. Evol.">
        <title>Scallop genome provides insights into evolution of bilaterian karyotype and development.</title>
        <authorList>
            <person name="Wang S."/>
            <person name="Zhang J."/>
            <person name="Jiao W."/>
            <person name="Li J."/>
            <person name="Xun X."/>
            <person name="Sun Y."/>
            <person name="Guo X."/>
            <person name="Huan P."/>
            <person name="Dong B."/>
            <person name="Zhang L."/>
            <person name="Hu X."/>
            <person name="Sun X."/>
            <person name="Wang J."/>
            <person name="Zhao C."/>
            <person name="Wang Y."/>
            <person name="Wang D."/>
            <person name="Huang X."/>
            <person name="Wang R."/>
            <person name="Lv J."/>
            <person name="Li Y."/>
            <person name="Zhang Z."/>
            <person name="Liu B."/>
            <person name="Lu W."/>
            <person name="Hui Y."/>
            <person name="Liang J."/>
            <person name="Zhou Z."/>
            <person name="Hou R."/>
            <person name="Li X."/>
            <person name="Liu Y."/>
            <person name="Li H."/>
            <person name="Ning X."/>
            <person name="Lin Y."/>
            <person name="Zhao L."/>
            <person name="Xing Q."/>
            <person name="Dou J."/>
            <person name="Li Y."/>
            <person name="Mao J."/>
            <person name="Guo H."/>
            <person name="Dou H."/>
            <person name="Li T."/>
            <person name="Mu C."/>
            <person name="Jiang W."/>
            <person name="Fu Q."/>
            <person name="Fu X."/>
            <person name="Miao Y."/>
            <person name="Liu J."/>
            <person name="Yu Q."/>
            <person name="Li R."/>
            <person name="Liao H."/>
            <person name="Li X."/>
            <person name="Kong Y."/>
            <person name="Jiang Z."/>
            <person name="Chourrout D."/>
            <person name="Li R."/>
            <person name="Bao Z."/>
        </authorList>
    </citation>
    <scope>NUCLEOTIDE SEQUENCE [LARGE SCALE GENOMIC DNA]</scope>
    <source>
        <strain evidence="2 3">PY_sf001</strain>
    </source>
</reference>